<feature type="domain" description="Tudor" evidence="2">
    <location>
        <begin position="832"/>
        <end position="888"/>
    </location>
</feature>
<accession>A0A9Q0YQN8</accession>
<gene>
    <name evidence="3" type="ORF">HOLleu_33708</name>
</gene>
<evidence type="ECO:0000256" key="1">
    <source>
        <dbReference type="SAM" id="MobiDB-lite"/>
    </source>
</evidence>
<evidence type="ECO:0000259" key="2">
    <source>
        <dbReference type="PROSITE" id="PS50304"/>
    </source>
</evidence>
<protein>
    <submittedName>
        <fullName evidence="3">Tudor domain-containing protein 1</fullName>
    </submittedName>
</protein>
<dbReference type="Gene3D" id="2.40.50.90">
    <property type="match status" value="4"/>
</dbReference>
<comment type="caution">
    <text evidence="3">The sequence shown here is derived from an EMBL/GenBank/DDBJ whole genome shotgun (WGS) entry which is preliminary data.</text>
</comment>
<dbReference type="FunFam" id="2.30.30.140:FF:000018">
    <property type="entry name" value="Serine/threonine-protein kinase 31"/>
    <property type="match status" value="2"/>
</dbReference>
<dbReference type="OrthoDB" id="341421at2759"/>
<feature type="compositionally biased region" description="Basic and acidic residues" evidence="1">
    <location>
        <begin position="143"/>
        <end position="157"/>
    </location>
</feature>
<dbReference type="PROSITE" id="PS50304">
    <property type="entry name" value="TUDOR"/>
    <property type="match status" value="6"/>
</dbReference>
<dbReference type="PANTHER" id="PTHR22948:SF29">
    <property type="entry name" value="FI02030P-RELATED"/>
    <property type="match status" value="1"/>
</dbReference>
<feature type="domain" description="Tudor" evidence="2">
    <location>
        <begin position="222"/>
        <end position="281"/>
    </location>
</feature>
<organism evidence="3 4">
    <name type="scientific">Holothuria leucospilota</name>
    <name type="common">Black long sea cucumber</name>
    <name type="synonym">Mertensiothuria leucospilota</name>
    <dbReference type="NCBI Taxonomy" id="206669"/>
    <lineage>
        <taxon>Eukaryota</taxon>
        <taxon>Metazoa</taxon>
        <taxon>Echinodermata</taxon>
        <taxon>Eleutherozoa</taxon>
        <taxon>Echinozoa</taxon>
        <taxon>Holothuroidea</taxon>
        <taxon>Aspidochirotacea</taxon>
        <taxon>Aspidochirotida</taxon>
        <taxon>Holothuriidae</taxon>
        <taxon>Holothuria</taxon>
    </lineage>
</organism>
<name>A0A9Q0YQN8_HOLLE</name>
<dbReference type="InterPro" id="IPR035437">
    <property type="entry name" value="SNase_OB-fold_sf"/>
</dbReference>
<feature type="region of interest" description="Disordered" evidence="1">
    <location>
        <begin position="350"/>
        <end position="385"/>
    </location>
</feature>
<feature type="domain" description="Tudor" evidence="2">
    <location>
        <begin position="607"/>
        <end position="664"/>
    </location>
</feature>
<feature type="domain" description="Tudor" evidence="2">
    <location>
        <begin position="1"/>
        <end position="38"/>
    </location>
</feature>
<feature type="compositionally biased region" description="Basic and acidic residues" evidence="1">
    <location>
        <begin position="112"/>
        <end position="123"/>
    </location>
</feature>
<keyword evidence="4" id="KW-1185">Reference proteome</keyword>
<feature type="compositionally biased region" description="Basic and acidic residues" evidence="1">
    <location>
        <begin position="355"/>
        <end position="364"/>
    </location>
</feature>
<dbReference type="SMART" id="SM00333">
    <property type="entry name" value="TUDOR"/>
    <property type="match status" value="5"/>
</dbReference>
<dbReference type="InterPro" id="IPR002999">
    <property type="entry name" value="Tudor"/>
</dbReference>
<dbReference type="Pfam" id="PF00567">
    <property type="entry name" value="TUDOR"/>
    <property type="match status" value="6"/>
</dbReference>
<dbReference type="EMBL" id="JAIZAY010000017">
    <property type="protein sequence ID" value="KAJ8025991.1"/>
    <property type="molecule type" value="Genomic_DNA"/>
</dbReference>
<feature type="compositionally biased region" description="Polar residues" evidence="1">
    <location>
        <begin position="1161"/>
        <end position="1213"/>
    </location>
</feature>
<reference evidence="3" key="1">
    <citation type="submission" date="2021-10" db="EMBL/GenBank/DDBJ databases">
        <title>Tropical sea cucumber genome reveals ecological adaptation and Cuvierian tubules defense mechanism.</title>
        <authorList>
            <person name="Chen T."/>
        </authorList>
    </citation>
    <scope>NUCLEOTIDE SEQUENCE</scope>
    <source>
        <strain evidence="3">Nanhai2018</strain>
        <tissue evidence="3">Muscle</tissue>
    </source>
</reference>
<feature type="region of interest" description="Disordered" evidence="1">
    <location>
        <begin position="1161"/>
        <end position="1216"/>
    </location>
</feature>
<dbReference type="Proteomes" id="UP001152320">
    <property type="component" value="Chromosome 17"/>
</dbReference>
<dbReference type="Gene3D" id="2.30.30.140">
    <property type="match status" value="5"/>
</dbReference>
<feature type="domain" description="Tudor" evidence="2">
    <location>
        <begin position="438"/>
        <end position="495"/>
    </location>
</feature>
<feature type="compositionally biased region" description="Basic and acidic residues" evidence="1">
    <location>
        <begin position="737"/>
        <end position="747"/>
    </location>
</feature>
<dbReference type="AlphaFoldDB" id="A0A9Q0YQN8"/>
<feature type="region of interest" description="Disordered" evidence="1">
    <location>
        <begin position="723"/>
        <end position="754"/>
    </location>
</feature>
<dbReference type="SUPFAM" id="SSF63748">
    <property type="entry name" value="Tudor/PWWP/MBT"/>
    <property type="match status" value="6"/>
</dbReference>
<feature type="region of interest" description="Disordered" evidence="1">
    <location>
        <begin position="107"/>
        <end position="163"/>
    </location>
</feature>
<dbReference type="InterPro" id="IPR050621">
    <property type="entry name" value="Tudor_domain_containing"/>
</dbReference>
<feature type="domain" description="Tudor" evidence="2">
    <location>
        <begin position="1039"/>
        <end position="1098"/>
    </location>
</feature>
<dbReference type="PANTHER" id="PTHR22948">
    <property type="entry name" value="TUDOR DOMAIN CONTAINING PROTEIN"/>
    <property type="match status" value="1"/>
</dbReference>
<evidence type="ECO:0000313" key="4">
    <source>
        <dbReference type="Proteomes" id="UP001152320"/>
    </source>
</evidence>
<evidence type="ECO:0000313" key="3">
    <source>
        <dbReference type="EMBL" id="KAJ8025991.1"/>
    </source>
</evidence>
<sequence length="1239" mass="137396">MDVVPNSQMFQVMFVDYGGEEEKTAEDFREMEQEFMKLAPQCLCLSLSGVSTMSGDNLKTFTAWVEGNNPCRGKVVEVSKDLISIRLHVIGDSANCINDKLAPKASIPLSPKKVDKSPQRTQERSVTGPGGDSKVSSNASRQAKNEAEKTKGRHQGEGKAVLPDPVQKTLKVNDSIKLEITGINQSGQSFYGYEKESEEVLLKLQARLQDCYAESQPPSGHRYQKGDYIVSRYSDGLWYRARIMDAVPNSQMFQVMFVDYGAEEEKTAEDFCKMEPEFMKLAPQCLSLSLSGVSAMSVNDLKTFAAWVEGNNPCQGKVVELSEDLISIRLHVIGDSANCINDKLAPKASLPLSPKKAEKSRTPDRSMSGPGGVATSSPRKENKKKILSVGENHKIAVVDGTSPGKFYACLLKDEKDISNLSEELAKTYGDTKPVKNFKPQVGQQCVAKFEGSWYRAEVTAVGESNQYEVFYIDYGNSSVVELNQCRPISPQFQEATPFALCLGLENINEECPQEYFRRFIEWVSKEGVVARIVGEAKGKYLVRLFRVDNEEECVNDILFGVSAKAPLPVPPLVSSVSLGTILDIVILSKQENPDFFYACLVDQQEELPEVGKVCCVRYKDGCFYRAVVGKIDGGTLQVLLLDYSDVAEVNIPDCYPLEDKFLRTPAYALCFRLEASSEMAPYYLNKFQNLDKVACKFEVTRKDGNVLVGIIWETDAPEERFNGFSKDKGATSMPPKKNVEPSSEKAVTKKKSSAAAKKEDSPVVTKNFLKASVLVKPPVPQIGKLLPASLTFLDNPNLIYFHLCFTETLDIIKSTINNPEFLKLKDSMKEYEPMKGELCMAFAVDQWCRAEVMNISGSSYDLSILDYGGEVTLSKKDIRPAPPTFLQTKLACVKCSLFGVEPLGMKNWSTKAKEFLIDCFILLQLEEGQKIVQLKVMAVEDDVLQVDILIPSENNRHRSLSQKLIGNGFSKQMLVTTEPVVSIPHPPDKADLLVTVNGINSPGDFYCQVVDEDSLKIIQTLMGAIMEFVSESSADKDFKPSVNQFCLGQFSEDQQWYRVQVVSVSEEDGFKILFIDFGNYETVSRNCLRPLPGHFVEPCAMAFPCCLSEAVTALSELTKHGLVALKGTVKRTRDYRTVICLTDKETGKDVSKELVKMVGNLSESAQSKPKASNNQPSPTTRETATSNGHPATTGGQATKPSPNASTQPDSTMSELERLRAELEAREAENRRLKELLERK</sequence>
<proteinExistence type="predicted"/>